<dbReference type="Gene3D" id="3.90.550.10">
    <property type="entry name" value="Spore Coat Polysaccharide Biosynthesis Protein SpsA, Chain A"/>
    <property type="match status" value="1"/>
</dbReference>
<dbReference type="GO" id="GO:0009298">
    <property type="term" value="P:GDP-mannose biosynthetic process"/>
    <property type="evidence" value="ECO:0007669"/>
    <property type="project" value="TreeGrafter"/>
</dbReference>
<evidence type="ECO:0000256" key="2">
    <source>
        <dbReference type="ARBA" id="ARBA00012387"/>
    </source>
</evidence>
<accession>A0A1N6AK37</accession>
<dbReference type="EC" id="2.7.7.13" evidence="2"/>
<keyword evidence="3" id="KW-0808">Transferase</keyword>
<evidence type="ECO:0000256" key="6">
    <source>
        <dbReference type="ARBA" id="ARBA00023134"/>
    </source>
</evidence>
<evidence type="ECO:0000256" key="1">
    <source>
        <dbReference type="ARBA" id="ARBA00006115"/>
    </source>
</evidence>
<dbReference type="FunFam" id="3.90.550.10:FF:000046">
    <property type="entry name" value="Mannose-1-phosphate guanylyltransferase (GDP)"/>
    <property type="match status" value="1"/>
</dbReference>
<dbReference type="SUPFAM" id="SSF53448">
    <property type="entry name" value="Nucleotide-diphospho-sugar transferases"/>
    <property type="match status" value="1"/>
</dbReference>
<dbReference type="SUPFAM" id="SSF159283">
    <property type="entry name" value="Guanosine diphospho-D-mannose pyrophosphorylase/mannose-6-phosphate isomerase linker domain"/>
    <property type="match status" value="1"/>
</dbReference>
<feature type="domain" description="MannoseP isomerase/GMP-like beta-helix" evidence="9">
    <location>
        <begin position="327"/>
        <end position="376"/>
    </location>
</feature>
<dbReference type="Proteomes" id="UP000185124">
    <property type="component" value="Unassembled WGS sequence"/>
</dbReference>
<keyword evidence="10" id="KW-0413">Isomerase</keyword>
<evidence type="ECO:0000259" key="9">
    <source>
        <dbReference type="Pfam" id="PF22640"/>
    </source>
</evidence>
<keyword evidence="6" id="KW-0342">GTP-binding</keyword>
<dbReference type="GO" id="GO:0004475">
    <property type="term" value="F:mannose-1-phosphate guanylyltransferase (GTP) activity"/>
    <property type="evidence" value="ECO:0007669"/>
    <property type="project" value="UniProtKB-EC"/>
</dbReference>
<dbReference type="STRING" id="709881.SAMN04489832_5663"/>
<dbReference type="InterPro" id="IPR049577">
    <property type="entry name" value="GMPP_N"/>
</dbReference>
<evidence type="ECO:0000256" key="3">
    <source>
        <dbReference type="ARBA" id="ARBA00022679"/>
    </source>
</evidence>
<dbReference type="GO" id="GO:0005525">
    <property type="term" value="F:GTP binding"/>
    <property type="evidence" value="ECO:0007669"/>
    <property type="project" value="UniProtKB-KW"/>
</dbReference>
<dbReference type="InterPro" id="IPR051161">
    <property type="entry name" value="Mannose-6P_isomerase_type2"/>
</dbReference>
<comment type="similarity">
    <text evidence="1">Belongs to the mannose-6-phosphate isomerase type 2 family.</text>
</comment>
<dbReference type="PANTHER" id="PTHR46390">
    <property type="entry name" value="MANNOSE-1-PHOSPHATE GUANYLYLTRANSFERASE"/>
    <property type="match status" value="1"/>
</dbReference>
<dbReference type="Pfam" id="PF22640">
    <property type="entry name" value="ManC_GMP_beta-helix"/>
    <property type="match status" value="1"/>
</dbReference>
<evidence type="ECO:0000259" key="8">
    <source>
        <dbReference type="Pfam" id="PF00483"/>
    </source>
</evidence>
<evidence type="ECO:0000256" key="4">
    <source>
        <dbReference type="ARBA" id="ARBA00022695"/>
    </source>
</evidence>
<dbReference type="AlphaFoldDB" id="A0A1N6AK37"/>
<evidence type="ECO:0000313" key="10">
    <source>
        <dbReference type="EMBL" id="SIN34362.1"/>
    </source>
</evidence>
<dbReference type="InterPro" id="IPR029044">
    <property type="entry name" value="Nucleotide-diphossugar_trans"/>
</dbReference>
<reference evidence="11" key="1">
    <citation type="submission" date="2016-12" db="EMBL/GenBank/DDBJ databases">
        <authorList>
            <person name="Varghese N."/>
            <person name="Submissions S."/>
        </authorList>
    </citation>
    <scope>NUCLEOTIDE SEQUENCE [LARGE SCALE GENOMIC DNA]</scope>
    <source>
        <strain evidence="11">DSM 45599</strain>
    </source>
</reference>
<proteinExistence type="inferred from homology"/>
<sequence>MTVRPPDGEPPTRPGSVGHDVRMLYAVIPAGGSGTRLWPLSRAGHPKFLHPLTGSNASLLQATVARLAPLTTSDRILVVTGAAHVAAVARQLTGLPEENILVEPSPRDSCAAIALAAAVIALRDPDAVMGSFAADHLIGDPESWVRTVREAVRGAEQGMLMTVGITPTRPETGYGYLETGDPTEGAPWRPVAEFKEKPAAEVAEAYVRSGRHLWNASMFVWRVDVFLAELLRQQPALHAGVNAIAAAWGTPEQDDVLGTVWPTLPKISVDYAVMEGAATTGRVATVPGDFGWNDVGDFHTLGEVLPADASGNVVLGTDAKPGVLLRDSSNLVVVPQSGRLVAALGVHDLIVVDTPDAVLVCPRDRAQDVKALVDELKERGEEGYV</sequence>
<dbReference type="InterPro" id="IPR005835">
    <property type="entry name" value="NTP_transferase_dom"/>
</dbReference>
<name>A0A1N6AK37_9ACTN</name>
<dbReference type="CDD" id="cd02509">
    <property type="entry name" value="GDP-M1P_Guanylyltransferase"/>
    <property type="match status" value="1"/>
</dbReference>
<keyword evidence="4" id="KW-0548">Nucleotidyltransferase</keyword>
<evidence type="ECO:0000313" key="11">
    <source>
        <dbReference type="Proteomes" id="UP000185124"/>
    </source>
</evidence>
<dbReference type="PANTHER" id="PTHR46390:SF1">
    <property type="entry name" value="MANNOSE-1-PHOSPHATE GUANYLYLTRANSFERASE"/>
    <property type="match status" value="1"/>
</dbReference>
<dbReference type="Pfam" id="PF00483">
    <property type="entry name" value="NTP_transferase"/>
    <property type="match status" value="1"/>
</dbReference>
<feature type="domain" description="Nucleotidyl transferase" evidence="8">
    <location>
        <begin position="26"/>
        <end position="307"/>
    </location>
</feature>
<evidence type="ECO:0000256" key="5">
    <source>
        <dbReference type="ARBA" id="ARBA00022741"/>
    </source>
</evidence>
<keyword evidence="5" id="KW-0547">Nucleotide-binding</keyword>
<dbReference type="InterPro" id="IPR054566">
    <property type="entry name" value="ManC/GMP-like_b-helix"/>
</dbReference>
<keyword evidence="11" id="KW-1185">Reference proteome</keyword>
<dbReference type="EMBL" id="FSQT01000002">
    <property type="protein sequence ID" value="SIN34362.1"/>
    <property type="molecule type" value="Genomic_DNA"/>
</dbReference>
<gene>
    <name evidence="10" type="ORF">SAMN04489832_5663</name>
</gene>
<organism evidence="10 11">
    <name type="scientific">Micromonospora cremea</name>
    <dbReference type="NCBI Taxonomy" id="709881"/>
    <lineage>
        <taxon>Bacteria</taxon>
        <taxon>Bacillati</taxon>
        <taxon>Actinomycetota</taxon>
        <taxon>Actinomycetes</taxon>
        <taxon>Micromonosporales</taxon>
        <taxon>Micromonosporaceae</taxon>
        <taxon>Micromonospora</taxon>
    </lineage>
</organism>
<comment type="catalytic activity">
    <reaction evidence="7">
        <text>alpha-D-mannose 1-phosphate + GTP + H(+) = GDP-alpha-D-mannose + diphosphate</text>
        <dbReference type="Rhea" id="RHEA:15229"/>
        <dbReference type="ChEBI" id="CHEBI:15378"/>
        <dbReference type="ChEBI" id="CHEBI:33019"/>
        <dbReference type="ChEBI" id="CHEBI:37565"/>
        <dbReference type="ChEBI" id="CHEBI:57527"/>
        <dbReference type="ChEBI" id="CHEBI:58409"/>
        <dbReference type="EC" id="2.7.7.13"/>
    </reaction>
</comment>
<evidence type="ECO:0000256" key="7">
    <source>
        <dbReference type="ARBA" id="ARBA00047343"/>
    </source>
</evidence>
<protein>
    <recommendedName>
        <fullName evidence="2">mannose-1-phosphate guanylyltransferase</fullName>
        <ecNumber evidence="2">2.7.7.13</ecNumber>
    </recommendedName>
</protein>
<dbReference type="GO" id="GO:0016853">
    <property type="term" value="F:isomerase activity"/>
    <property type="evidence" value="ECO:0007669"/>
    <property type="project" value="UniProtKB-KW"/>
</dbReference>